<evidence type="ECO:0000313" key="7">
    <source>
        <dbReference type="Proteomes" id="UP000543804"/>
    </source>
</evidence>
<comment type="caution">
    <text evidence="6">The sequence shown here is derived from an EMBL/GenBank/DDBJ whole genome shotgun (WGS) entry which is preliminary data.</text>
</comment>
<dbReference type="RefSeq" id="WP_170078110.1">
    <property type="nucleotide sequence ID" value="NZ_JABAFA010000101.1"/>
</dbReference>
<dbReference type="EMBL" id="JABAFA010000101">
    <property type="protein sequence ID" value="NMD99934.1"/>
    <property type="molecule type" value="Genomic_DNA"/>
</dbReference>
<dbReference type="InterPro" id="IPR029063">
    <property type="entry name" value="SAM-dependent_MTases_sf"/>
</dbReference>
<keyword evidence="2 6" id="KW-0808">Transferase</keyword>
<dbReference type="AlphaFoldDB" id="A0A848BD04"/>
<feature type="domain" description="DNA methylase N-4/N-6" evidence="5">
    <location>
        <begin position="36"/>
        <end position="108"/>
    </location>
</feature>
<accession>A0A848BD04</accession>
<proteinExistence type="predicted"/>
<dbReference type="InterPro" id="IPR002941">
    <property type="entry name" value="DNA_methylase_N4/N6"/>
</dbReference>
<feature type="region of interest" description="Disordered" evidence="4">
    <location>
        <begin position="114"/>
        <end position="144"/>
    </location>
</feature>
<name>A0A848BD04_9FIRM</name>
<dbReference type="InterPro" id="IPR001091">
    <property type="entry name" value="RM_Methyltransferase"/>
</dbReference>
<evidence type="ECO:0000259" key="5">
    <source>
        <dbReference type="Pfam" id="PF01555"/>
    </source>
</evidence>
<sequence length="144" mass="16300">EELRQEYEELRQGYEGMRQGYEGLRHPHFVDAMHCNVWHRPPLPSNNRLHTCQKPLDITERLIRVSSRKGDTVLDPFMGSATTAIAAMHEGRHFIGFENNAEYFAKAEKRIKEERAAAPSALPLDHRGHSKGRQQAKGNAGGEG</sequence>
<evidence type="ECO:0000256" key="2">
    <source>
        <dbReference type="ARBA" id="ARBA00022679"/>
    </source>
</evidence>
<reference evidence="6 7" key="1">
    <citation type="submission" date="2020-04" db="EMBL/GenBank/DDBJ databases">
        <authorList>
            <person name="Hitch T.C.A."/>
            <person name="Wylensek D."/>
            <person name="Clavel T."/>
        </authorList>
    </citation>
    <scope>NUCLEOTIDE SEQUENCE [LARGE SCALE GENOMIC DNA]</scope>
    <source>
        <strain evidence="6 7">PG-130-P53-12</strain>
    </source>
</reference>
<feature type="non-terminal residue" evidence="6">
    <location>
        <position position="1"/>
    </location>
</feature>
<dbReference type="GO" id="GO:0005737">
    <property type="term" value="C:cytoplasm"/>
    <property type="evidence" value="ECO:0007669"/>
    <property type="project" value="TreeGrafter"/>
</dbReference>
<dbReference type="PANTHER" id="PTHR13370:SF3">
    <property type="entry name" value="TRNA (GUANINE(10)-N2)-METHYLTRANSFERASE HOMOLOG"/>
    <property type="match status" value="1"/>
</dbReference>
<gene>
    <name evidence="6" type="ORF">HF878_10830</name>
</gene>
<evidence type="ECO:0000256" key="4">
    <source>
        <dbReference type="SAM" id="MobiDB-lite"/>
    </source>
</evidence>
<keyword evidence="1 6" id="KW-0489">Methyltransferase</keyword>
<dbReference type="GO" id="GO:0008170">
    <property type="term" value="F:N-methyltransferase activity"/>
    <property type="evidence" value="ECO:0007669"/>
    <property type="project" value="InterPro"/>
</dbReference>
<dbReference type="SUPFAM" id="SSF53335">
    <property type="entry name" value="S-adenosyl-L-methionine-dependent methyltransferases"/>
    <property type="match status" value="1"/>
</dbReference>
<keyword evidence="3" id="KW-0680">Restriction system</keyword>
<evidence type="ECO:0000256" key="3">
    <source>
        <dbReference type="ARBA" id="ARBA00022747"/>
    </source>
</evidence>
<keyword evidence="7" id="KW-1185">Reference proteome</keyword>
<dbReference type="GO" id="GO:0003677">
    <property type="term" value="F:DNA binding"/>
    <property type="evidence" value="ECO:0007669"/>
    <property type="project" value="InterPro"/>
</dbReference>
<dbReference type="Pfam" id="PF01555">
    <property type="entry name" value="N6_N4_Mtase"/>
    <property type="match status" value="1"/>
</dbReference>
<dbReference type="GO" id="GO:0032259">
    <property type="term" value="P:methylation"/>
    <property type="evidence" value="ECO:0007669"/>
    <property type="project" value="UniProtKB-KW"/>
</dbReference>
<dbReference type="Proteomes" id="UP000543804">
    <property type="component" value="Unassembled WGS sequence"/>
</dbReference>
<evidence type="ECO:0000256" key="1">
    <source>
        <dbReference type="ARBA" id="ARBA00022603"/>
    </source>
</evidence>
<dbReference type="PRINTS" id="PR00508">
    <property type="entry name" value="S21N4MTFRASE"/>
</dbReference>
<evidence type="ECO:0000313" key="6">
    <source>
        <dbReference type="EMBL" id="NMD99934.1"/>
    </source>
</evidence>
<dbReference type="PANTHER" id="PTHR13370">
    <property type="entry name" value="RNA METHYLASE-RELATED"/>
    <property type="match status" value="1"/>
</dbReference>
<organism evidence="6 7">
    <name type="scientific">Selenomonas bovis</name>
    <dbReference type="NCBI Taxonomy" id="416586"/>
    <lineage>
        <taxon>Bacteria</taxon>
        <taxon>Bacillati</taxon>
        <taxon>Bacillota</taxon>
        <taxon>Negativicutes</taxon>
        <taxon>Selenomonadales</taxon>
        <taxon>Selenomonadaceae</taxon>
        <taxon>Selenomonas</taxon>
    </lineage>
</organism>
<protein>
    <submittedName>
        <fullName evidence="6">Site-specific DNA-methyltransferase</fullName>
    </submittedName>
</protein>
<dbReference type="GO" id="GO:0009307">
    <property type="term" value="P:DNA restriction-modification system"/>
    <property type="evidence" value="ECO:0007669"/>
    <property type="project" value="UniProtKB-KW"/>
</dbReference>
<dbReference type="Gene3D" id="3.40.50.150">
    <property type="entry name" value="Vaccinia Virus protein VP39"/>
    <property type="match status" value="1"/>
</dbReference>